<keyword evidence="9" id="KW-1133">Transmembrane helix</keyword>
<dbReference type="FunFam" id="3.30.1360.60:FF:000001">
    <property type="entry name" value="PTS system glucose-specific IIBC component PtsG"/>
    <property type="match status" value="1"/>
</dbReference>
<evidence type="ECO:0000256" key="9">
    <source>
        <dbReference type="ARBA" id="ARBA00022989"/>
    </source>
</evidence>
<sequence>MDYTKLSEQILAAVGGKENVQSNMVCMTRLRIKTADPSKVDSEAIKAIDGVMGLVEDAEYLEVVLGPGVVNKVIVEFSKLTGVAAGDASEDDVVSAAKDNKAAQKAKYENKPVQRFLKKIANIFVPLL</sequence>
<evidence type="ECO:0000313" key="14">
    <source>
        <dbReference type="Proteomes" id="UP000787322"/>
    </source>
</evidence>
<organism evidence="13 14">
    <name type="scientific">Lancefieldella parvula</name>
    <dbReference type="NCBI Taxonomy" id="1382"/>
    <lineage>
        <taxon>Bacteria</taxon>
        <taxon>Bacillati</taxon>
        <taxon>Actinomycetota</taxon>
        <taxon>Coriobacteriia</taxon>
        <taxon>Coriobacteriales</taxon>
        <taxon>Atopobiaceae</taxon>
        <taxon>Lancefieldella</taxon>
    </lineage>
</organism>
<dbReference type="SUPFAM" id="SSF55604">
    <property type="entry name" value="Glucose permease domain IIB"/>
    <property type="match status" value="1"/>
</dbReference>
<dbReference type="NCBIfam" id="TIGR00826">
    <property type="entry name" value="EIIB_glc"/>
    <property type="match status" value="1"/>
</dbReference>
<dbReference type="EMBL" id="JABZGU010000087">
    <property type="protein sequence ID" value="MBF4803016.1"/>
    <property type="molecule type" value="Genomic_DNA"/>
</dbReference>
<evidence type="ECO:0000256" key="8">
    <source>
        <dbReference type="ARBA" id="ARBA00022777"/>
    </source>
</evidence>
<dbReference type="GO" id="GO:0009401">
    <property type="term" value="P:phosphoenolpyruvate-dependent sugar phosphotransferase system"/>
    <property type="evidence" value="ECO:0007669"/>
    <property type="project" value="UniProtKB-KW"/>
</dbReference>
<dbReference type="PANTHER" id="PTHR30175">
    <property type="entry name" value="PHOSPHOTRANSFERASE SYSTEM TRANSPORT PROTEIN"/>
    <property type="match status" value="1"/>
</dbReference>
<dbReference type="GO" id="GO:0090588">
    <property type="term" value="F:protein-phosphocysteine-N-acetylmuramate phosphotransferase system transporter activity"/>
    <property type="evidence" value="ECO:0007669"/>
    <property type="project" value="TreeGrafter"/>
</dbReference>
<dbReference type="GO" id="GO:0016301">
    <property type="term" value="F:kinase activity"/>
    <property type="evidence" value="ECO:0007669"/>
    <property type="project" value="UniProtKB-KW"/>
</dbReference>
<comment type="caution">
    <text evidence="13">The sequence shown here is derived from an EMBL/GenBank/DDBJ whole genome shotgun (WGS) entry which is preliminary data.</text>
</comment>
<keyword evidence="4" id="KW-0762">Sugar transport</keyword>
<keyword evidence="6" id="KW-0598">Phosphotransferase system</keyword>
<evidence type="ECO:0000256" key="7">
    <source>
        <dbReference type="ARBA" id="ARBA00022692"/>
    </source>
</evidence>
<evidence type="ECO:0000256" key="4">
    <source>
        <dbReference type="ARBA" id="ARBA00022597"/>
    </source>
</evidence>
<protein>
    <submittedName>
        <fullName evidence="13">PTS transporter subunit EIIB</fullName>
    </submittedName>
</protein>
<name>A0A9D6AEC6_9ACTN</name>
<dbReference type="GO" id="GO:0005886">
    <property type="term" value="C:plasma membrane"/>
    <property type="evidence" value="ECO:0007669"/>
    <property type="project" value="UniProtKB-SubCell"/>
</dbReference>
<dbReference type="InterPro" id="IPR050558">
    <property type="entry name" value="PTS_Sugar-Specific_Components"/>
</dbReference>
<feature type="non-terminal residue" evidence="13">
    <location>
        <position position="128"/>
    </location>
</feature>
<dbReference type="PROSITE" id="PS51098">
    <property type="entry name" value="PTS_EIIB_TYPE_1"/>
    <property type="match status" value="1"/>
</dbReference>
<dbReference type="InterPro" id="IPR001996">
    <property type="entry name" value="PTS_IIB_1"/>
</dbReference>
<proteinExistence type="predicted"/>
<feature type="active site" description="Phosphocysteine intermediate; for EIIB activity" evidence="11">
    <location>
        <position position="26"/>
    </location>
</feature>
<evidence type="ECO:0000256" key="1">
    <source>
        <dbReference type="ARBA" id="ARBA00004651"/>
    </source>
</evidence>
<dbReference type="Pfam" id="PF00367">
    <property type="entry name" value="PTS_EIIB"/>
    <property type="match status" value="1"/>
</dbReference>
<gene>
    <name evidence="13" type="ORF">HXK24_04240</name>
</gene>
<keyword evidence="8" id="KW-0418">Kinase</keyword>
<dbReference type="Gene3D" id="3.30.1360.60">
    <property type="entry name" value="Glucose permease domain IIB"/>
    <property type="match status" value="1"/>
</dbReference>
<dbReference type="InterPro" id="IPR036878">
    <property type="entry name" value="Glu_permease_IIB"/>
</dbReference>
<dbReference type="Proteomes" id="UP000787322">
    <property type="component" value="Unassembled WGS sequence"/>
</dbReference>
<reference evidence="13" key="1">
    <citation type="submission" date="2020-04" db="EMBL/GenBank/DDBJ databases">
        <title>Deep metagenomics examines the oral microbiome during advanced dental caries in children, revealing novel taxa and co-occurrences with host molecules.</title>
        <authorList>
            <person name="Baker J.L."/>
            <person name="Morton J.T."/>
            <person name="Dinis M."/>
            <person name="Alvarez R."/>
            <person name="Tran N.C."/>
            <person name="Knight R."/>
            <person name="Edlund A."/>
        </authorList>
    </citation>
    <scope>NUCLEOTIDE SEQUENCE</scope>
    <source>
        <strain evidence="13">JCVI_3_bin.11</strain>
    </source>
</reference>
<evidence type="ECO:0000313" key="13">
    <source>
        <dbReference type="EMBL" id="MBF4803016.1"/>
    </source>
</evidence>
<keyword evidence="10" id="KW-0472">Membrane</keyword>
<comment type="subcellular location">
    <subcellularLocation>
        <location evidence="1">Cell membrane</location>
        <topology evidence="1">Multi-pass membrane protein</topology>
    </subcellularLocation>
</comment>
<dbReference type="InterPro" id="IPR018113">
    <property type="entry name" value="PTrfase_EIIB_Cys"/>
</dbReference>
<evidence type="ECO:0000256" key="2">
    <source>
        <dbReference type="ARBA" id="ARBA00022448"/>
    </source>
</evidence>
<evidence type="ECO:0000259" key="12">
    <source>
        <dbReference type="PROSITE" id="PS51098"/>
    </source>
</evidence>
<dbReference type="PANTHER" id="PTHR30175:SF3">
    <property type="entry name" value="PTS SYSTEM N-ACETYLMURAMIC ACID-SPECIFIC EIIBC COMPONENT"/>
    <property type="match status" value="1"/>
</dbReference>
<keyword evidence="7" id="KW-0812">Transmembrane</keyword>
<dbReference type="GO" id="GO:0008982">
    <property type="term" value="F:protein-N(PI)-phosphohistidine-sugar phosphotransferase activity"/>
    <property type="evidence" value="ECO:0007669"/>
    <property type="project" value="InterPro"/>
</dbReference>
<evidence type="ECO:0000256" key="11">
    <source>
        <dbReference type="PROSITE-ProRule" id="PRU00421"/>
    </source>
</evidence>
<evidence type="ECO:0000256" key="3">
    <source>
        <dbReference type="ARBA" id="ARBA00022475"/>
    </source>
</evidence>
<keyword evidence="3" id="KW-1003">Cell membrane</keyword>
<accession>A0A9D6AEC6</accession>
<evidence type="ECO:0000256" key="6">
    <source>
        <dbReference type="ARBA" id="ARBA00022683"/>
    </source>
</evidence>
<keyword evidence="5" id="KW-0808">Transferase</keyword>
<evidence type="ECO:0000256" key="5">
    <source>
        <dbReference type="ARBA" id="ARBA00022679"/>
    </source>
</evidence>
<dbReference type="AlphaFoldDB" id="A0A9D6AEC6"/>
<keyword evidence="2" id="KW-0813">Transport</keyword>
<dbReference type="CDD" id="cd00212">
    <property type="entry name" value="PTS_IIB_glc"/>
    <property type="match status" value="1"/>
</dbReference>
<evidence type="ECO:0000256" key="10">
    <source>
        <dbReference type="ARBA" id="ARBA00023136"/>
    </source>
</evidence>
<feature type="domain" description="PTS EIIB type-1" evidence="12">
    <location>
        <begin position="4"/>
        <end position="87"/>
    </location>
</feature>